<gene>
    <name evidence="2" type="ORF">EDD60_11041</name>
</gene>
<keyword evidence="1" id="KW-0812">Transmembrane</keyword>
<reference evidence="2 3" key="1">
    <citation type="submission" date="2019-03" db="EMBL/GenBank/DDBJ databases">
        <title>Genomic Encyclopedia of Type Strains, Phase IV (KMG-IV): sequencing the most valuable type-strain genomes for metagenomic binning, comparative biology and taxonomic classification.</title>
        <authorList>
            <person name="Goeker M."/>
        </authorList>
    </citation>
    <scope>NUCLEOTIDE SEQUENCE [LARGE SCALE GENOMIC DNA]</scope>
    <source>
        <strain evidence="2 3">DSM 29487</strain>
    </source>
</reference>
<keyword evidence="3" id="KW-1185">Reference proteome</keyword>
<evidence type="ECO:0000313" key="3">
    <source>
        <dbReference type="Proteomes" id="UP000295515"/>
    </source>
</evidence>
<dbReference type="EMBL" id="SMCQ01000010">
    <property type="protein sequence ID" value="TCV99349.1"/>
    <property type="molecule type" value="Genomic_DNA"/>
</dbReference>
<feature type="transmembrane region" description="Helical" evidence="1">
    <location>
        <begin position="65"/>
        <end position="85"/>
    </location>
</feature>
<feature type="transmembrane region" description="Helical" evidence="1">
    <location>
        <begin position="12"/>
        <end position="30"/>
    </location>
</feature>
<evidence type="ECO:0000256" key="1">
    <source>
        <dbReference type="SAM" id="Phobius"/>
    </source>
</evidence>
<protein>
    <submittedName>
        <fullName evidence="2">Uncharacterized protein</fullName>
    </submittedName>
</protein>
<keyword evidence="1" id="KW-0472">Membrane</keyword>
<feature type="transmembrane region" description="Helical" evidence="1">
    <location>
        <begin position="155"/>
        <end position="174"/>
    </location>
</feature>
<sequence>MVNGMSQKNYIRAIYKIAIANVLIIFNLNIGTVNLIPNWLGYLLFYDAVHVIVQYEESTQLLKPFVKILGIYELIAWVLACLAISTDSYSIIYILMHIIEVYFYFQLLTNISHIAFMHHYDQLANQLKTLRTLKLISITLFALSWNEYFKIGINILNIILMLWVCVVLFQYAYLEKSEDQKKELAD</sequence>
<dbReference type="AlphaFoldDB" id="A0A4R3Z2S3"/>
<evidence type="ECO:0000313" key="2">
    <source>
        <dbReference type="EMBL" id="TCV99349.1"/>
    </source>
</evidence>
<keyword evidence="1" id="KW-1133">Transmembrane helix</keyword>
<name>A0A4R3Z2S3_9FIRM</name>
<accession>A0A4R3Z2S3</accession>
<comment type="caution">
    <text evidence="2">The sequence shown here is derived from an EMBL/GenBank/DDBJ whole genome shotgun (WGS) entry which is preliminary data.</text>
</comment>
<dbReference type="Proteomes" id="UP000295515">
    <property type="component" value="Unassembled WGS sequence"/>
</dbReference>
<organism evidence="2 3">
    <name type="scientific">Longibaculum muris</name>
    <dbReference type="NCBI Taxonomy" id="1796628"/>
    <lineage>
        <taxon>Bacteria</taxon>
        <taxon>Bacillati</taxon>
        <taxon>Bacillota</taxon>
        <taxon>Erysipelotrichia</taxon>
        <taxon>Erysipelotrichales</taxon>
        <taxon>Coprobacillaceae</taxon>
        <taxon>Longibaculum</taxon>
    </lineage>
</organism>
<proteinExistence type="predicted"/>